<dbReference type="InterPro" id="IPR048395">
    <property type="entry name" value="Glyco_hydro_31_C"/>
</dbReference>
<dbReference type="InterPro" id="IPR011013">
    <property type="entry name" value="Gal_mutarotase_sf_dom"/>
</dbReference>
<dbReference type="SUPFAM" id="SSF51445">
    <property type="entry name" value="(Trans)glycosidases"/>
    <property type="match status" value="1"/>
</dbReference>
<keyword evidence="2" id="KW-0326">Glycosidase</keyword>
<dbReference type="Pfam" id="PF13802">
    <property type="entry name" value="Gal_mutarotas_2"/>
    <property type="match status" value="1"/>
</dbReference>
<evidence type="ECO:0000259" key="6">
    <source>
        <dbReference type="Pfam" id="PF21365"/>
    </source>
</evidence>
<keyword evidence="2" id="KW-0378">Hydrolase</keyword>
<keyword evidence="8" id="KW-1185">Reference proteome</keyword>
<dbReference type="Pfam" id="PF21365">
    <property type="entry name" value="Glyco_hydro_31_3rd"/>
    <property type="match status" value="1"/>
</dbReference>
<dbReference type="RefSeq" id="WP_143387207.1">
    <property type="nucleotide sequence ID" value="NZ_VJZM01000011.1"/>
</dbReference>
<dbReference type="InterPro" id="IPR013780">
    <property type="entry name" value="Glyco_hydro_b"/>
</dbReference>
<name>A0ABY3CNF8_9FLAO</name>
<dbReference type="InterPro" id="IPR000322">
    <property type="entry name" value="Glyco_hydro_31_TIM"/>
</dbReference>
<feature type="domain" description="Glycosyl hydrolase family 31 C-terminal" evidence="6">
    <location>
        <begin position="584"/>
        <end position="684"/>
    </location>
</feature>
<dbReference type="PANTHER" id="PTHR43863">
    <property type="entry name" value="HYDROLASE, PUTATIVE (AFU_ORTHOLOGUE AFUA_1G03140)-RELATED"/>
    <property type="match status" value="1"/>
</dbReference>
<dbReference type="Gene3D" id="2.60.40.1180">
    <property type="entry name" value="Golgi alpha-mannosidase II"/>
    <property type="match status" value="2"/>
</dbReference>
<evidence type="ECO:0000259" key="3">
    <source>
        <dbReference type="Pfam" id="PF01055"/>
    </source>
</evidence>
<dbReference type="SUPFAM" id="SSF74650">
    <property type="entry name" value="Galactose mutarotase-like"/>
    <property type="match status" value="1"/>
</dbReference>
<dbReference type="PANTHER" id="PTHR43863:SF2">
    <property type="entry name" value="MALTASE-GLUCOAMYLASE"/>
    <property type="match status" value="1"/>
</dbReference>
<organism evidence="7 8">
    <name type="scientific">Flavobacterium gawalongense</name>
    <dbReference type="NCBI Taxonomy" id="2594432"/>
    <lineage>
        <taxon>Bacteria</taxon>
        <taxon>Pseudomonadati</taxon>
        <taxon>Bacteroidota</taxon>
        <taxon>Flavobacteriia</taxon>
        <taxon>Flavobacteriales</taxon>
        <taxon>Flavobacteriaceae</taxon>
        <taxon>Flavobacterium</taxon>
    </lineage>
</organism>
<evidence type="ECO:0000313" key="8">
    <source>
        <dbReference type="Proteomes" id="UP000318528"/>
    </source>
</evidence>
<feature type="domain" description="DUF5110" evidence="5">
    <location>
        <begin position="700"/>
        <end position="768"/>
    </location>
</feature>
<feature type="domain" description="Glycoside hydrolase family 31 TIM barrel" evidence="3">
    <location>
        <begin position="245"/>
        <end position="573"/>
    </location>
</feature>
<dbReference type="InterPro" id="IPR033403">
    <property type="entry name" value="DUF5110"/>
</dbReference>
<accession>A0ABY3CNF8</accession>
<gene>
    <name evidence="7" type="ORF">FNW12_08720</name>
</gene>
<dbReference type="EMBL" id="VJZN01000012">
    <property type="protein sequence ID" value="TRX06321.1"/>
    <property type="molecule type" value="Genomic_DNA"/>
</dbReference>
<comment type="similarity">
    <text evidence="1 2">Belongs to the glycosyl hydrolase 31 family.</text>
</comment>
<comment type="caution">
    <text evidence="7">The sequence shown here is derived from an EMBL/GenBank/DDBJ whole genome shotgun (WGS) entry which is preliminary data.</text>
</comment>
<dbReference type="CDD" id="cd14752">
    <property type="entry name" value="GH31_N"/>
    <property type="match status" value="1"/>
</dbReference>
<dbReference type="Gene3D" id="2.60.40.1760">
    <property type="entry name" value="glycosyl hydrolase (family 31)"/>
    <property type="match status" value="1"/>
</dbReference>
<dbReference type="Pfam" id="PF17137">
    <property type="entry name" value="DUF5110"/>
    <property type="match status" value="1"/>
</dbReference>
<proteinExistence type="inferred from homology"/>
<evidence type="ECO:0000259" key="5">
    <source>
        <dbReference type="Pfam" id="PF17137"/>
    </source>
</evidence>
<dbReference type="CDD" id="cd06591">
    <property type="entry name" value="GH31_xylosidase_XylS"/>
    <property type="match status" value="1"/>
</dbReference>
<evidence type="ECO:0000256" key="1">
    <source>
        <dbReference type="ARBA" id="ARBA00007806"/>
    </source>
</evidence>
<dbReference type="InterPro" id="IPR025887">
    <property type="entry name" value="Glyco_hydro_31_N_dom"/>
</dbReference>
<dbReference type="SUPFAM" id="SSF51011">
    <property type="entry name" value="Glycosyl hydrolase domain"/>
    <property type="match status" value="1"/>
</dbReference>
<dbReference type="Proteomes" id="UP000318528">
    <property type="component" value="Unassembled WGS sequence"/>
</dbReference>
<sequence length="796" mass="91212">MKNAFLSRNHQYILLLVLFYFSSLAAQNYQKTAVGVKTKLQSMDVEVQFYSPSIVRVLKSPEGVAFKKESLSVNKKPQETKFTIQQKGDIVSMKTDKIEVELNLLTGKVSYLDLNGKSLFTEKDYGTQFTPIMDVKKNSFTVRQAFKLDQVEAIYGLGQLQNGKLQQRNQQVVLKNGNMNVSFPYFLSSKGYGVFWDNYAATTFTDNIQETSMESLGDCSDYYFMYGGSANGVVTQMRDLTGQAPMFPLWSYGYWQSKERYKNQQELMDVVAKYRELKVPLDGIIQDWQYWGKDSLWNQMGWDSATFPNPKGMADFVHKNNAHLMVVAWPGFGPETKQFNEFKDKKMLIDFDTWPPKSGAKPYDPYNPAARDIYWNYLNKGVFSIGVDAWWLDSSEPDHINVKDADFNQPTYLGSYRSVLNAFPLTHVSGVYDHQRATTSDKRVFILTRSAFVGQQRYGANTWSGDIQSTWESLGKQIPAALNFSLSGVPYWNADIGGFFAGRWKKDGGENNPEFRELYVRWLQFGTFTPMMRSHGTDIPREIYNFGKKGVWSYDAIEKNINLRYSLLPYLYSTAWEVTSQSASIMYALPLIFENDPKVRDINDEFMFGRSFLVAPIVKPMYTGKKEDKVFEDFSKTGSREVYLPEGANWFDFWTGEKLNGGQSVTKETPINIIPLYVKQGTILPWGPKVQYAEEKKWDTLEIRIYPGADGKFTLYEDENDNYNYEKGAFSTIKLEWNEQTKTVTIGKRKGSFNGMIKNRTFNIVLVDKEKGIGVSSTSNFNKTITYNGKAKSVKL</sequence>
<dbReference type="Gene3D" id="3.20.20.80">
    <property type="entry name" value="Glycosidases"/>
    <property type="match status" value="1"/>
</dbReference>
<dbReference type="Pfam" id="PF01055">
    <property type="entry name" value="Glyco_hydro_31_2nd"/>
    <property type="match status" value="1"/>
</dbReference>
<protein>
    <submittedName>
        <fullName evidence="7">DUF5110 domain-containing protein</fullName>
    </submittedName>
</protein>
<reference evidence="7 8" key="1">
    <citation type="submission" date="2019-07" db="EMBL/GenBank/DDBJ databases">
        <title>Novel species of Flavobacterium.</title>
        <authorList>
            <person name="Liu Q."/>
            <person name="Xin Y.-H."/>
        </authorList>
    </citation>
    <scope>NUCLEOTIDE SEQUENCE [LARGE SCALE GENOMIC DNA]</scope>
    <source>
        <strain evidence="7 8">GSP39</strain>
    </source>
</reference>
<evidence type="ECO:0000313" key="7">
    <source>
        <dbReference type="EMBL" id="TRX06321.1"/>
    </source>
</evidence>
<evidence type="ECO:0000256" key="2">
    <source>
        <dbReference type="RuleBase" id="RU361185"/>
    </source>
</evidence>
<dbReference type="InterPro" id="IPR017853">
    <property type="entry name" value="GH"/>
</dbReference>
<feature type="domain" description="Glycoside hydrolase family 31 N-terminal" evidence="4">
    <location>
        <begin position="45"/>
        <end position="204"/>
    </location>
</feature>
<dbReference type="InterPro" id="IPR051816">
    <property type="entry name" value="Glycosyl_Hydrolase_31"/>
</dbReference>
<evidence type="ECO:0000259" key="4">
    <source>
        <dbReference type="Pfam" id="PF13802"/>
    </source>
</evidence>